<accession>A0A9D1DNW2</accession>
<dbReference type="InterPro" id="IPR002508">
    <property type="entry name" value="MurNAc-LAA_cat"/>
</dbReference>
<dbReference type="SMART" id="SM00646">
    <property type="entry name" value="Ami_3"/>
    <property type="match status" value="1"/>
</dbReference>
<dbReference type="Proteomes" id="UP000886785">
    <property type="component" value="Unassembled WGS sequence"/>
</dbReference>
<name>A0A9D1DNW2_9FIRM</name>
<dbReference type="SUPFAM" id="SSF53187">
    <property type="entry name" value="Zn-dependent exopeptidases"/>
    <property type="match status" value="1"/>
</dbReference>
<dbReference type="InterPro" id="IPR050695">
    <property type="entry name" value="N-acetylmuramoyl_amidase_3"/>
</dbReference>
<proteinExistence type="predicted"/>
<dbReference type="Gene3D" id="3.40.630.40">
    <property type="entry name" value="Zn-dependent exopeptidases"/>
    <property type="match status" value="1"/>
</dbReference>
<dbReference type="CDD" id="cd02696">
    <property type="entry name" value="MurNAc-LAA"/>
    <property type="match status" value="1"/>
</dbReference>
<dbReference type="GO" id="GO:0009253">
    <property type="term" value="P:peptidoglycan catabolic process"/>
    <property type="evidence" value="ECO:0007669"/>
    <property type="project" value="InterPro"/>
</dbReference>
<dbReference type="GO" id="GO:0030288">
    <property type="term" value="C:outer membrane-bounded periplasmic space"/>
    <property type="evidence" value="ECO:0007669"/>
    <property type="project" value="TreeGrafter"/>
</dbReference>
<keyword evidence="1" id="KW-0378">Hydrolase</keyword>
<gene>
    <name evidence="3" type="ORF">IAA54_01585</name>
</gene>
<evidence type="ECO:0000256" key="1">
    <source>
        <dbReference type="ARBA" id="ARBA00022801"/>
    </source>
</evidence>
<evidence type="ECO:0000259" key="2">
    <source>
        <dbReference type="SMART" id="SM00646"/>
    </source>
</evidence>
<comment type="caution">
    <text evidence="3">The sequence shown here is derived from an EMBL/GenBank/DDBJ whole genome shotgun (WGS) entry which is preliminary data.</text>
</comment>
<organism evidence="3 4">
    <name type="scientific">Candidatus Gallacutalibacter pullicola</name>
    <dbReference type="NCBI Taxonomy" id="2840830"/>
    <lineage>
        <taxon>Bacteria</taxon>
        <taxon>Bacillati</taxon>
        <taxon>Bacillota</taxon>
        <taxon>Clostridia</taxon>
        <taxon>Eubacteriales</taxon>
        <taxon>Candidatus Gallacutalibacter</taxon>
    </lineage>
</organism>
<dbReference type="AlphaFoldDB" id="A0A9D1DNW2"/>
<reference evidence="3" key="1">
    <citation type="submission" date="2020-10" db="EMBL/GenBank/DDBJ databases">
        <authorList>
            <person name="Gilroy R."/>
        </authorList>
    </citation>
    <scope>NUCLEOTIDE SEQUENCE</scope>
    <source>
        <strain evidence="3">ChiSjej1B19-7085</strain>
    </source>
</reference>
<dbReference type="EMBL" id="DVHF01000020">
    <property type="protein sequence ID" value="HIR56337.1"/>
    <property type="molecule type" value="Genomic_DNA"/>
</dbReference>
<dbReference type="PANTHER" id="PTHR30404:SF0">
    <property type="entry name" value="N-ACETYLMURAMOYL-L-ALANINE AMIDASE AMIC"/>
    <property type="match status" value="1"/>
</dbReference>
<dbReference type="Pfam" id="PF01520">
    <property type="entry name" value="Amidase_3"/>
    <property type="match status" value="1"/>
</dbReference>
<protein>
    <submittedName>
        <fullName evidence="3">N-acetylmuramoyl-L-alanine amidase</fullName>
    </submittedName>
</protein>
<dbReference type="GO" id="GO:0008745">
    <property type="term" value="F:N-acetylmuramoyl-L-alanine amidase activity"/>
    <property type="evidence" value="ECO:0007669"/>
    <property type="project" value="InterPro"/>
</dbReference>
<evidence type="ECO:0000313" key="4">
    <source>
        <dbReference type="Proteomes" id="UP000886785"/>
    </source>
</evidence>
<dbReference type="PANTHER" id="PTHR30404">
    <property type="entry name" value="N-ACETYLMURAMOYL-L-ALANINE AMIDASE"/>
    <property type="match status" value="1"/>
</dbReference>
<reference evidence="3" key="2">
    <citation type="journal article" date="2021" name="PeerJ">
        <title>Extensive microbial diversity within the chicken gut microbiome revealed by metagenomics and culture.</title>
        <authorList>
            <person name="Gilroy R."/>
            <person name="Ravi A."/>
            <person name="Getino M."/>
            <person name="Pursley I."/>
            <person name="Horton D.L."/>
            <person name="Alikhan N.F."/>
            <person name="Baker D."/>
            <person name="Gharbi K."/>
            <person name="Hall N."/>
            <person name="Watson M."/>
            <person name="Adriaenssens E.M."/>
            <person name="Foster-Nyarko E."/>
            <person name="Jarju S."/>
            <person name="Secka A."/>
            <person name="Antonio M."/>
            <person name="Oren A."/>
            <person name="Chaudhuri R.R."/>
            <person name="La Ragione R."/>
            <person name="Hildebrand F."/>
            <person name="Pallen M.J."/>
        </authorList>
    </citation>
    <scope>NUCLEOTIDE SEQUENCE</scope>
    <source>
        <strain evidence="3">ChiSjej1B19-7085</strain>
    </source>
</reference>
<evidence type="ECO:0000313" key="3">
    <source>
        <dbReference type="EMBL" id="HIR56337.1"/>
    </source>
</evidence>
<feature type="domain" description="MurNAc-LAA" evidence="2">
    <location>
        <begin position="89"/>
        <end position="200"/>
    </location>
</feature>
<sequence>MASGLAESAAPVIVIDAGHGGEDSGAVSASGLYEKDVNLSVAVQLGEMLELSGYSVVMIRTEDVSVNDEGLSTVRERKVSDLHNRLKTVEEQGENCILVSIHQNHFSQSQYSGAQMFYSPNHEGSAELAEAIRAQITGLLQPENKRESKPATDSIYLLWNAKIPAVIVECGFLSNPEESEKLADPRYQQQMAFAIYAGLVEYLSPAPVPAE</sequence>